<keyword evidence="2" id="KW-0808">Transferase</keyword>
<dbReference type="InterPro" id="IPR051083">
    <property type="entry name" value="GrpII_Intron_Splice-Mob/Def"/>
</dbReference>
<evidence type="ECO:0000256" key="7">
    <source>
        <dbReference type="ARBA" id="ARBA00023118"/>
    </source>
</evidence>
<evidence type="ECO:0000256" key="3">
    <source>
        <dbReference type="ARBA" id="ARBA00022695"/>
    </source>
</evidence>
<dbReference type="PROSITE" id="PS50878">
    <property type="entry name" value="RT_POL"/>
    <property type="match status" value="1"/>
</dbReference>
<name>F7X8G2_SINMM</name>
<sequence>MQEARHQMPARAGRSGRRQGEALSEPGSDEATCPRCDAQSTGPGLLEAALARENLQRAWKRVKANKGAAGADGLSIEATAAHLRTSWPGIRERVLARTYRPMPVRRVTIPKPDGGERELGIPTVTDRLIQQALLQVLQPLLDPAFSEHSHGFRPGRSAHGAVLAAQSLVQSGRRIVVDVDLEKFFDRVNHDILIDRLSKRISDKRVIRLIRAYLNSGIMDHGVVQERVMGTPQGGPLSPLLANVLLDEVDKELERRGHCFVRYADDCNVYVGSRKAANGSWRFCGGFTDGCT</sequence>
<evidence type="ECO:0000256" key="8">
    <source>
        <dbReference type="ARBA" id="ARBA00034120"/>
    </source>
</evidence>
<gene>
    <name evidence="12" type="ordered locus">SM11_chr0307</name>
</gene>
<dbReference type="PRINTS" id="PR00866">
    <property type="entry name" value="RNADNAPOLMS"/>
</dbReference>
<keyword evidence="7" id="KW-0051">Antiviral defense</keyword>
<evidence type="ECO:0000259" key="11">
    <source>
        <dbReference type="PROSITE" id="PS50878"/>
    </source>
</evidence>
<evidence type="ECO:0000313" key="12">
    <source>
        <dbReference type="EMBL" id="AEH77590.1"/>
    </source>
</evidence>
<keyword evidence="5" id="KW-0460">Magnesium</keyword>
<dbReference type="PATRIC" id="fig|707241.3.peg.312"/>
<dbReference type="InterPro" id="IPR030931">
    <property type="entry name" value="Group_II_RT_mat"/>
</dbReference>
<evidence type="ECO:0000256" key="2">
    <source>
        <dbReference type="ARBA" id="ARBA00022679"/>
    </source>
</evidence>
<comment type="similarity">
    <text evidence="8">Belongs to the bacterial reverse transcriptase family.</text>
</comment>
<dbReference type="HOGENOM" id="CLU_013584_7_1_5"/>
<organism evidence="12 13">
    <name type="scientific">Sinorhizobium meliloti (strain SM11)</name>
    <dbReference type="NCBI Taxonomy" id="707241"/>
    <lineage>
        <taxon>Bacteria</taxon>
        <taxon>Pseudomonadati</taxon>
        <taxon>Pseudomonadota</taxon>
        <taxon>Alphaproteobacteria</taxon>
        <taxon>Hyphomicrobiales</taxon>
        <taxon>Rhizobiaceae</taxon>
        <taxon>Sinorhizobium/Ensifer group</taxon>
        <taxon>Sinorhizobium</taxon>
    </lineage>
</organism>
<dbReference type="KEGG" id="smx:SM11_chr0307"/>
<dbReference type="SUPFAM" id="SSF56672">
    <property type="entry name" value="DNA/RNA polymerases"/>
    <property type="match status" value="1"/>
</dbReference>
<keyword evidence="4" id="KW-0479">Metal-binding</keyword>
<keyword evidence="6 12" id="KW-0695">RNA-directed DNA polymerase</keyword>
<feature type="region of interest" description="Disordered" evidence="10">
    <location>
        <begin position="1"/>
        <end position="38"/>
    </location>
</feature>
<reference evidence="12 13" key="1">
    <citation type="journal article" date="2011" name="J. Biotechnol.">
        <title>The complete genome sequence of the dominant Sinorhizobium meliloti field isolate SM11 extends the S. meliloti pan-genome.</title>
        <authorList>
            <person name="Schneiker-Bekel S."/>
            <person name="Wibberg D."/>
            <person name="Bekel T."/>
            <person name="Blom J."/>
            <person name="Linke B."/>
            <person name="Neuweger H."/>
            <person name="Stiens M."/>
            <person name="Vorholter F.J."/>
            <person name="Weidner S."/>
            <person name="Goesmann A."/>
            <person name="Puhler A."/>
            <person name="Schluter A."/>
        </authorList>
    </citation>
    <scope>NUCLEOTIDE SEQUENCE [LARGE SCALE GENOMIC DNA]</scope>
    <source>
        <strain evidence="12 13">SM11</strain>
    </source>
</reference>
<evidence type="ECO:0000256" key="9">
    <source>
        <dbReference type="ARBA" id="ARBA00048173"/>
    </source>
</evidence>
<evidence type="ECO:0000256" key="1">
    <source>
        <dbReference type="ARBA" id="ARBA00012493"/>
    </source>
</evidence>
<dbReference type="EMBL" id="CP001830">
    <property type="protein sequence ID" value="AEH77590.1"/>
    <property type="molecule type" value="Genomic_DNA"/>
</dbReference>
<dbReference type="Pfam" id="PF00078">
    <property type="entry name" value="RVT_1"/>
    <property type="match status" value="1"/>
</dbReference>
<evidence type="ECO:0000256" key="6">
    <source>
        <dbReference type="ARBA" id="ARBA00022918"/>
    </source>
</evidence>
<dbReference type="GO" id="GO:0003723">
    <property type="term" value="F:RNA binding"/>
    <property type="evidence" value="ECO:0007669"/>
    <property type="project" value="InterPro"/>
</dbReference>
<dbReference type="GO" id="GO:0003964">
    <property type="term" value="F:RNA-directed DNA polymerase activity"/>
    <property type="evidence" value="ECO:0007669"/>
    <property type="project" value="UniProtKB-KW"/>
</dbReference>
<dbReference type="AlphaFoldDB" id="F7X8G2"/>
<evidence type="ECO:0000256" key="10">
    <source>
        <dbReference type="SAM" id="MobiDB-lite"/>
    </source>
</evidence>
<keyword evidence="3" id="KW-0548">Nucleotidyltransferase</keyword>
<feature type="domain" description="Reverse transcriptase" evidence="11">
    <location>
        <begin position="90"/>
        <end position="292"/>
    </location>
</feature>
<evidence type="ECO:0000256" key="5">
    <source>
        <dbReference type="ARBA" id="ARBA00022842"/>
    </source>
</evidence>
<dbReference type="EC" id="2.7.7.49" evidence="1"/>
<accession>F7X8G2</accession>
<comment type="catalytic activity">
    <reaction evidence="9">
        <text>DNA(n) + a 2'-deoxyribonucleoside 5'-triphosphate = DNA(n+1) + diphosphate</text>
        <dbReference type="Rhea" id="RHEA:22508"/>
        <dbReference type="Rhea" id="RHEA-COMP:17339"/>
        <dbReference type="Rhea" id="RHEA-COMP:17340"/>
        <dbReference type="ChEBI" id="CHEBI:33019"/>
        <dbReference type="ChEBI" id="CHEBI:61560"/>
        <dbReference type="ChEBI" id="CHEBI:173112"/>
        <dbReference type="EC" id="2.7.7.49"/>
    </reaction>
</comment>
<protein>
    <recommendedName>
        <fullName evidence="1">RNA-directed DNA polymerase</fullName>
        <ecNumber evidence="1">2.7.7.49</ecNumber>
    </recommendedName>
</protein>
<dbReference type="GO" id="GO:0051607">
    <property type="term" value="P:defense response to virus"/>
    <property type="evidence" value="ECO:0007669"/>
    <property type="project" value="UniProtKB-KW"/>
</dbReference>
<evidence type="ECO:0000313" key="13">
    <source>
        <dbReference type="Proteomes" id="UP000009045"/>
    </source>
</evidence>
<dbReference type="InterPro" id="IPR000477">
    <property type="entry name" value="RT_dom"/>
</dbReference>
<dbReference type="NCBIfam" id="TIGR04416">
    <property type="entry name" value="group_II_RT_mat"/>
    <property type="match status" value="1"/>
</dbReference>
<proteinExistence type="inferred from homology"/>
<dbReference type="InterPro" id="IPR000123">
    <property type="entry name" value="Reverse_transcriptase_msDNA"/>
</dbReference>
<dbReference type="CDD" id="cd01651">
    <property type="entry name" value="RT_G2_intron"/>
    <property type="match status" value="1"/>
</dbReference>
<dbReference type="RefSeq" id="WP_014529010.1">
    <property type="nucleotide sequence ID" value="NC_017325.1"/>
</dbReference>
<dbReference type="Proteomes" id="UP000009045">
    <property type="component" value="Chromosome"/>
</dbReference>
<dbReference type="GO" id="GO:0046872">
    <property type="term" value="F:metal ion binding"/>
    <property type="evidence" value="ECO:0007669"/>
    <property type="project" value="UniProtKB-KW"/>
</dbReference>
<dbReference type="PANTHER" id="PTHR34047:SF8">
    <property type="entry name" value="PROTEIN YKFC"/>
    <property type="match status" value="1"/>
</dbReference>
<dbReference type="InterPro" id="IPR043502">
    <property type="entry name" value="DNA/RNA_pol_sf"/>
</dbReference>
<dbReference type="PANTHER" id="PTHR34047">
    <property type="entry name" value="NUCLEAR INTRON MATURASE 1, MITOCHONDRIAL-RELATED"/>
    <property type="match status" value="1"/>
</dbReference>
<evidence type="ECO:0000256" key="4">
    <source>
        <dbReference type="ARBA" id="ARBA00022723"/>
    </source>
</evidence>